<dbReference type="InterPro" id="IPR008914">
    <property type="entry name" value="PEBP"/>
</dbReference>
<feature type="region of interest" description="Disordered" evidence="1">
    <location>
        <begin position="74"/>
        <end position="102"/>
    </location>
</feature>
<accession>A0ABQ5QK99</accession>
<keyword evidence="3" id="KW-1185">Reference proteome</keyword>
<dbReference type="NCBIfam" id="TIGR00481">
    <property type="entry name" value="YbhB/YbcL family Raf kinase inhibitor-like protein"/>
    <property type="match status" value="1"/>
</dbReference>
<dbReference type="SUPFAM" id="SSF49777">
    <property type="entry name" value="PEBP-like"/>
    <property type="match status" value="1"/>
</dbReference>
<dbReference type="InterPro" id="IPR036610">
    <property type="entry name" value="PEBP-like_sf"/>
</dbReference>
<protein>
    <submittedName>
        <fullName evidence="2">UPF0098 protein</fullName>
    </submittedName>
</protein>
<sequence>MELRTSAFPNGGAIPRVHTADGADRSPALQWTDPPTGTQAFALIVDDPDAPAGTWVHWVLYDLPGTVRTLAEDQPRKADLPGGAKQGKNSWGRLGWNGPSPPPGRPHRYFFRLKALSTSLGLPPGATCSQVDATLKGKVLAEAAWMGTYGR</sequence>
<evidence type="ECO:0000256" key="1">
    <source>
        <dbReference type="SAM" id="MobiDB-lite"/>
    </source>
</evidence>
<evidence type="ECO:0000313" key="2">
    <source>
        <dbReference type="EMBL" id="GLH74741.1"/>
    </source>
</evidence>
<feature type="region of interest" description="Disordered" evidence="1">
    <location>
        <begin position="1"/>
        <end position="30"/>
    </location>
</feature>
<dbReference type="PANTHER" id="PTHR30289:SF1">
    <property type="entry name" value="PEBP (PHOSPHATIDYLETHANOLAMINE-BINDING PROTEIN) FAMILY PROTEIN"/>
    <property type="match status" value="1"/>
</dbReference>
<dbReference type="InterPro" id="IPR005247">
    <property type="entry name" value="YbhB_YbcL/LppC-like"/>
</dbReference>
<dbReference type="Pfam" id="PF01161">
    <property type="entry name" value="PBP"/>
    <property type="match status" value="1"/>
</dbReference>
<dbReference type="Proteomes" id="UP001165069">
    <property type="component" value="Unassembled WGS sequence"/>
</dbReference>
<dbReference type="PANTHER" id="PTHR30289">
    <property type="entry name" value="UNCHARACTERIZED PROTEIN YBCL-RELATED"/>
    <property type="match status" value="1"/>
</dbReference>
<dbReference type="CDD" id="cd00865">
    <property type="entry name" value="PEBP_bact_arch"/>
    <property type="match status" value="1"/>
</dbReference>
<comment type="caution">
    <text evidence="2">The sequence shown here is derived from an EMBL/GenBank/DDBJ whole genome shotgun (WGS) entry which is preliminary data.</text>
</comment>
<proteinExistence type="predicted"/>
<gene>
    <name evidence="2" type="ORF">GETHLI_32430</name>
</gene>
<organism evidence="2 3">
    <name type="scientific">Geothrix limicola</name>
    <dbReference type="NCBI Taxonomy" id="2927978"/>
    <lineage>
        <taxon>Bacteria</taxon>
        <taxon>Pseudomonadati</taxon>
        <taxon>Acidobacteriota</taxon>
        <taxon>Holophagae</taxon>
        <taxon>Holophagales</taxon>
        <taxon>Holophagaceae</taxon>
        <taxon>Geothrix</taxon>
    </lineage>
</organism>
<reference evidence="2 3" key="1">
    <citation type="journal article" date="2023" name="Antonie Van Leeuwenhoek">
        <title>Mesoterricola silvestris gen. nov., sp. nov., Mesoterricola sediminis sp. nov., Geothrix oryzae sp. nov., Geothrix edaphica sp. nov., Geothrix rubra sp. nov., and Geothrix limicola sp. nov., six novel members of Acidobacteriota isolated from soils.</title>
        <authorList>
            <person name="Itoh H."/>
            <person name="Sugisawa Y."/>
            <person name="Mise K."/>
            <person name="Xu Z."/>
            <person name="Kuniyasu M."/>
            <person name="Ushijima N."/>
            <person name="Kawano K."/>
            <person name="Kobayashi E."/>
            <person name="Shiratori Y."/>
            <person name="Masuda Y."/>
            <person name="Senoo K."/>
        </authorList>
    </citation>
    <scope>NUCLEOTIDE SEQUENCE [LARGE SCALE GENOMIC DNA]</scope>
    <source>
        <strain evidence="2 3">Red804</strain>
    </source>
</reference>
<dbReference type="Gene3D" id="3.90.280.10">
    <property type="entry name" value="PEBP-like"/>
    <property type="match status" value="1"/>
</dbReference>
<name>A0ABQ5QK99_9BACT</name>
<dbReference type="RefSeq" id="WP_285577365.1">
    <property type="nucleotide sequence ID" value="NZ_BSDE01000008.1"/>
</dbReference>
<evidence type="ECO:0000313" key="3">
    <source>
        <dbReference type="Proteomes" id="UP001165069"/>
    </source>
</evidence>
<dbReference type="EMBL" id="BSDE01000008">
    <property type="protein sequence ID" value="GLH74741.1"/>
    <property type="molecule type" value="Genomic_DNA"/>
</dbReference>